<dbReference type="EMBL" id="VSSQ01011135">
    <property type="protein sequence ID" value="MPM46086.1"/>
    <property type="molecule type" value="Genomic_DNA"/>
</dbReference>
<dbReference type="AlphaFoldDB" id="A0A644ZZK4"/>
<protein>
    <submittedName>
        <fullName evidence="1">Uncharacterized protein</fullName>
    </submittedName>
</protein>
<name>A0A644ZZK4_9ZZZZ</name>
<evidence type="ECO:0000313" key="1">
    <source>
        <dbReference type="EMBL" id="MPM46086.1"/>
    </source>
</evidence>
<gene>
    <name evidence="1" type="ORF">SDC9_92782</name>
</gene>
<organism evidence="1">
    <name type="scientific">bioreactor metagenome</name>
    <dbReference type="NCBI Taxonomy" id="1076179"/>
    <lineage>
        <taxon>unclassified sequences</taxon>
        <taxon>metagenomes</taxon>
        <taxon>ecological metagenomes</taxon>
    </lineage>
</organism>
<comment type="caution">
    <text evidence="1">The sequence shown here is derived from an EMBL/GenBank/DDBJ whole genome shotgun (WGS) entry which is preliminary data.</text>
</comment>
<sequence length="97" mass="11217">MEVSVSEQQKTVEVWLTHDEQDDILLRADLKARCQRYYQSGYFVAVFFSGSKDLTQQTRDLLNYNRKRQAELDIQTAGLSKALKRFPPAASSRSRLC</sequence>
<accession>A0A644ZZK4</accession>
<reference evidence="1" key="1">
    <citation type="submission" date="2019-08" db="EMBL/GenBank/DDBJ databases">
        <authorList>
            <person name="Kucharzyk K."/>
            <person name="Murdoch R.W."/>
            <person name="Higgins S."/>
            <person name="Loffler F."/>
        </authorList>
    </citation>
    <scope>NUCLEOTIDE SEQUENCE</scope>
</reference>
<proteinExistence type="predicted"/>